<dbReference type="RefSeq" id="WP_378047922.1">
    <property type="nucleotide sequence ID" value="NZ_JBHMDN010000015.1"/>
</dbReference>
<evidence type="ECO:0000313" key="1">
    <source>
        <dbReference type="EMBL" id="MFC7151260.1"/>
    </source>
</evidence>
<dbReference type="NCBIfam" id="TIGR03696">
    <property type="entry name" value="Rhs_assc_core"/>
    <property type="match status" value="1"/>
</dbReference>
<reference evidence="2" key="1">
    <citation type="journal article" date="2019" name="Int. J. Syst. Evol. Microbiol.">
        <title>The Global Catalogue of Microorganisms (GCM) 10K type strain sequencing project: providing services to taxonomists for standard genome sequencing and annotation.</title>
        <authorList>
            <consortium name="The Broad Institute Genomics Platform"/>
            <consortium name="The Broad Institute Genome Sequencing Center for Infectious Disease"/>
            <person name="Wu L."/>
            <person name="Ma J."/>
        </authorList>
    </citation>
    <scope>NUCLEOTIDE SEQUENCE [LARGE SCALE GENOMIC DNA]</scope>
    <source>
        <strain evidence="2">KCTC 12907</strain>
    </source>
</reference>
<comment type="caution">
    <text evidence="1">The sequence shown here is derived from an EMBL/GenBank/DDBJ whole genome shotgun (WGS) entry which is preliminary data.</text>
</comment>
<evidence type="ECO:0000313" key="2">
    <source>
        <dbReference type="Proteomes" id="UP001596378"/>
    </source>
</evidence>
<accession>A0ABW2FH24</accession>
<dbReference type="Proteomes" id="UP001596378">
    <property type="component" value="Unassembled WGS sequence"/>
</dbReference>
<keyword evidence="2" id="KW-1185">Reference proteome</keyword>
<sequence>MRARWYDPSMGRFINEDSYEGSINNPLSLNLYTYVSNNPLTHVDPSGHMQVKALQSISNRYNLGRIANGNLAPMVLIANGLESSKGIQNVTVFHDIAQIIAAKQVYKAFAGGRVLMPALEVPLKSGREIDIMWKDQIWEVKPFGTSAEEQLKAYTEEGNYIRGKELDPVKDFHLYGNLFMSVYFTSPGVVNYSLNLKQDGKTTNMSVIEARSYANNEYAERSRNAGLAQAGVIGAFSVAGRVAQGAGAVVRALFKEAFSW</sequence>
<dbReference type="InterPro" id="IPR022385">
    <property type="entry name" value="Rhs_assc_core"/>
</dbReference>
<organism evidence="1 2">
    <name type="scientific">Cohnella cellulosilytica</name>
    <dbReference type="NCBI Taxonomy" id="986710"/>
    <lineage>
        <taxon>Bacteria</taxon>
        <taxon>Bacillati</taxon>
        <taxon>Bacillota</taxon>
        <taxon>Bacilli</taxon>
        <taxon>Bacillales</taxon>
        <taxon>Paenibacillaceae</taxon>
        <taxon>Cohnella</taxon>
    </lineage>
</organism>
<name>A0ABW2FH24_9BACL</name>
<proteinExistence type="predicted"/>
<dbReference type="EMBL" id="JBHTAI010000015">
    <property type="protein sequence ID" value="MFC7151260.1"/>
    <property type="molecule type" value="Genomic_DNA"/>
</dbReference>
<dbReference type="Gene3D" id="2.180.10.10">
    <property type="entry name" value="RHS repeat-associated core"/>
    <property type="match status" value="1"/>
</dbReference>
<protein>
    <submittedName>
        <fullName evidence="1">RHS repeat-associated core domain-containing protein</fullName>
    </submittedName>
</protein>
<gene>
    <name evidence="1" type="ORF">ACFQMJ_22215</name>
</gene>